<dbReference type="InterPro" id="IPR042202">
    <property type="entry name" value="Duffy-ag-bd_sf"/>
</dbReference>
<reference evidence="7 8" key="1">
    <citation type="submission" date="2013-02" db="EMBL/GenBank/DDBJ databases">
        <title>The Genome Annotation of Plasmodium falciparum MaliPS096_E11.</title>
        <authorList>
            <consortium name="The Broad Institute Genome Sequencing Platform"/>
            <consortium name="The Broad Institute Genome Sequencing Center for Infectious Disease"/>
            <person name="Neafsey D."/>
            <person name="Hoffman S."/>
            <person name="Volkman S."/>
            <person name="Rosenthal P."/>
            <person name="Walker B."/>
            <person name="Young S.K."/>
            <person name="Zeng Q."/>
            <person name="Gargeya S."/>
            <person name="Fitzgerald M."/>
            <person name="Haas B."/>
            <person name="Abouelleil A."/>
            <person name="Allen A.W."/>
            <person name="Alvarado L."/>
            <person name="Arachchi H.M."/>
            <person name="Berlin A.M."/>
            <person name="Chapman S.B."/>
            <person name="Gainer-Dewar J."/>
            <person name="Goldberg J."/>
            <person name="Griggs A."/>
            <person name="Gujja S."/>
            <person name="Hansen M."/>
            <person name="Howarth C."/>
            <person name="Imamovic A."/>
            <person name="Ireland A."/>
            <person name="Larimer J."/>
            <person name="McCowan C."/>
            <person name="Murphy C."/>
            <person name="Pearson M."/>
            <person name="Poon T.W."/>
            <person name="Priest M."/>
            <person name="Roberts A."/>
            <person name="Saif S."/>
            <person name="Shea T."/>
            <person name="Sisk P."/>
            <person name="Sykes S."/>
            <person name="Wortman J."/>
            <person name="Nusbaum C."/>
            <person name="Birren B."/>
        </authorList>
    </citation>
    <scope>NUCLEOTIDE SEQUENCE [LARGE SCALE GENOMIC DNA]</scope>
    <source>
        <strain evidence="7 8">MaliPS096_E11</strain>
    </source>
</reference>
<dbReference type="Gene3D" id="1.20.58.1930">
    <property type="match status" value="1"/>
</dbReference>
<feature type="domain" description="Duffy-binding-like" evidence="2">
    <location>
        <begin position="573"/>
        <end position="715"/>
    </location>
</feature>
<dbReference type="FunFam" id="1.20.1310.20:FF:000003">
    <property type="entry name" value="Erythrocyte membrane protein 1, PfEMP1"/>
    <property type="match status" value="1"/>
</dbReference>
<reference evidence="7 8" key="2">
    <citation type="submission" date="2013-02" db="EMBL/GenBank/DDBJ databases">
        <title>The Genome Sequence of Plasmodium falciparum MaliPS096_E11.</title>
        <authorList>
            <consortium name="The Broad Institute Genome Sequencing Platform"/>
            <consortium name="The Broad Institute Genome Sequencing Center for Infectious Disease"/>
            <person name="Neafsey D."/>
            <person name="Cheeseman I."/>
            <person name="Volkman S."/>
            <person name="Adams J."/>
            <person name="Walker B."/>
            <person name="Young S.K."/>
            <person name="Zeng Q."/>
            <person name="Gargeya S."/>
            <person name="Fitzgerald M."/>
            <person name="Haas B."/>
            <person name="Abouelleil A."/>
            <person name="Alvarado L."/>
            <person name="Arachchi H.M."/>
            <person name="Berlin A.M."/>
            <person name="Chapman S.B."/>
            <person name="Dewar J."/>
            <person name="Goldberg J."/>
            <person name="Griggs A."/>
            <person name="Gujja S."/>
            <person name="Hansen M."/>
            <person name="Howarth C."/>
            <person name="Imamovic A."/>
            <person name="Larimer J."/>
            <person name="McCowan C."/>
            <person name="Murphy C."/>
            <person name="Neiman D."/>
            <person name="Pearson M."/>
            <person name="Priest M."/>
            <person name="Roberts A."/>
            <person name="Saif S."/>
            <person name="Shea T."/>
            <person name="Sisk P."/>
            <person name="Sykes S."/>
            <person name="Wortman J."/>
            <person name="Nusbaum C."/>
            <person name="Birren B."/>
        </authorList>
    </citation>
    <scope>NUCLEOTIDE SEQUENCE [LARGE SCALE GENOMIC DNA]</scope>
    <source>
        <strain evidence="7 8">MaliPS096_E11</strain>
    </source>
</reference>
<dbReference type="Proteomes" id="UP000030699">
    <property type="component" value="Unassembled WGS sequence"/>
</dbReference>
<dbReference type="InterPro" id="IPR004258">
    <property type="entry name" value="DBL"/>
</dbReference>
<name>A0A024WGH0_PLAFA</name>
<feature type="region of interest" description="Disordered" evidence="1">
    <location>
        <begin position="790"/>
        <end position="809"/>
    </location>
</feature>
<evidence type="ECO:0000313" key="7">
    <source>
        <dbReference type="EMBL" id="ETW45656.1"/>
    </source>
</evidence>
<feature type="domain" description="Duffy-antigen binding" evidence="3">
    <location>
        <begin position="833"/>
        <end position="1017"/>
    </location>
</feature>
<dbReference type="Pfam" id="PF05424">
    <property type="entry name" value="Duffy_binding"/>
    <property type="match status" value="4"/>
</dbReference>
<sequence length="2048" mass="236657">MGNASSSEGEAKTPSLTESHKSARNVLEKFALEIKNKASDDAKKYRSSLKGELKGAKFYHPFSEHRPYYTGPCELEYEYHSNIWNGLKEYRHPCAGRNKTRFSNESEEECNSSKITGNKTEHGACAPYRRRELCDYIFHQVNPVHIKNSHDLLGNLLVTAKYEGESIVKNHPNKTSSDLCTALARSFADIGDIIRGKDLYLGNGDYKVKLSNNLREIFKNIYADLDVKVKETYKGDENYYKLREHWWTANRDQVWKAITCDAPRDAHYFIKSSANKQSFSNSKCGHHNNDDPLTNLDYVPQFLRWFNEWSEEFCRIKKIKLENVKNACRDERRGKYCSLNGFDCTQTIWKKKVFGRGNDCTNCSFKCFPYEIWLGNQREAFRKQKEKYAKEINGNNLLRNNTNNSINNKYNKDFYKLLEKDYKTVNKFIKLLNEGKYCKKNLEKEEDITFTNIGEKGTFYRSDYCQVCPDCGVECKNETCKPKEKKYPECLNKEIYTPNGAETTEINVINSGDKQVGITEKLSEFCTDSSNNKGKNYENWQCYYKNGDDNKCKMVKNSGNNITEEKIISFDEFFYVWVRKLLIDSIKWENELNNCIDNTSTHCNKECNKNCKCFQSWVDKKEIEWKNVKNVFENKNGTSHNYYNKLNGLFKGFFFEVMDKLNKDETKWNKLKENIKQIIDSSKENIGTGNTQDTIKVLFDHLKEIATICKDNNTNEACDSSKKETQNLCGDKRGAKHRTVKQIAQYYKRIAHKQLNERGSRSALKGDASQGQYDRGGKADDFKDICKITKDHSNSTPGQTEGPCAGKDSKNKMFEMEYGWTPTSSKSITHNDVYMPPRREHFCTSNLEHLDIRSKGLTGDKVNNSFLGDVLLSAKYEAENIKKKYENQPGYNEGETMCRAIKYSFADLGDIIRGRDRWDLDVGSNKMDVILKNVFGTLYKSLDGIKENPQYADDERNIPAYKLLREDWWEANRHQVWRAMKCHIEDLNDKAANPSSSDHCGYSDHTPLDDYIPQKLRWMTEWAEWFCKAQGKHYLDMVGKCSKCKEKGDKECTKNMTECQQCKQTCDNYTKFIKKWQPQWDKIRAKYETLYSSARVDIAANGGPKTSTAIEKNKDKSVIEFLFELYKANGGTIRFPLRTKAVVSARRTKAVGRVLVKRAAGSIATRVTATTQKTPYSTAAGYIHQEAHISDCNTQKIFCKDPTNNGDKKKYAFKEPPPDYVESCECQSRNSPPAPPPEGPGETEHDDRGRSDGDREQLPPQPEAPQEPEVKKEEVKVCDIVEKVLSKPPNENGGIDSCNPKDYPQGTPYPGWNCTDKVKKREEGACMPPRRIKLCVNNLQNLSEKTSIGLRKAFIECAAIETHFLWKYYKIKNPEADDNLEKGIIPGYFKRQMFYTYGDYRDLCLDKDIGTDVDKVKSNIREVFENSNRNGGTTITAEHWWKGNGPLIWHGMLCALTYKDNSETGPKGKTPEQDQSLKSVLWDTNKNTPIEKYQYNSVKFSDKSTTLEEFAKKPQFLRWMTEWGEEFCKKRKEQVETLKGQCTNCEVSSDGKICEKNSEGCTKCREECTKYQTWLKDWKDNYNKQKDKFKIDKENDQDAKQSDHAYQYLGTILQKICKSDSTNGDCEYKCMEATSTQTKENKLPDGNTNNMPASLDDEPQEVKGKCNCTPPPDACTIVDAILGNRSGRSYAEGCKWKYGTMPRGGLEGWLCNSSGDNGRSSEDGDKCIPPRRQRLYVKDLQDLTEEKSPLDLRKAFIETAAIETFFSWHEFKKEKEREEKEKNEQDVQYKSSVLENLQKQLKNGEIDDEFKRQMFYTFADYRDIFFGKDVDNGKKVGEDSATTSISEKIANILKGDSQPSSGQPNNKREEWWNKYGKDIWDGMICALSYNTETKIKDEEVSTQLTKEKKSDYDYNRVTFIGGFNDNSITKLTDFVKRPTFFRWLEEWADEFCRKKKIKIDKIKENCRGKDGNRYSSGDGEDCENIDNQDYHIDSKLKYPSCAISCKSYKQWINTKIDEFNKQEKIYHRENNNFDNNNYDNEFYTTLKE</sequence>
<evidence type="ECO:0000313" key="8">
    <source>
        <dbReference type="Proteomes" id="UP000030699"/>
    </source>
</evidence>
<dbReference type="Pfam" id="PF15447">
    <property type="entry name" value="NTS"/>
    <property type="match status" value="1"/>
</dbReference>
<feature type="domain" description="Duffy-antigen binding" evidence="3">
    <location>
        <begin position="1726"/>
        <end position="1912"/>
    </location>
</feature>
<feature type="region of interest" description="Disordered" evidence="1">
    <location>
        <begin position="1639"/>
        <end position="1663"/>
    </location>
</feature>
<feature type="domain" description="Duffy-antigen binding" evidence="3">
    <location>
        <begin position="1324"/>
        <end position="1477"/>
    </location>
</feature>
<dbReference type="InterPro" id="IPR049158">
    <property type="entry name" value="PfEMP1_CIDRalpha1_dom"/>
</dbReference>
<dbReference type="InterPro" id="IPR029210">
    <property type="entry name" value="PfEMP1_NTS"/>
</dbReference>
<dbReference type="SUPFAM" id="SSF140924">
    <property type="entry name" value="Duffy binding domain-like"/>
    <property type="match status" value="5"/>
</dbReference>
<feature type="domain" description="Duffy-binding-like" evidence="6">
    <location>
        <begin position="1522"/>
        <end position="1621"/>
    </location>
</feature>
<dbReference type="Gene3D" id="1.20.1310.20">
    <property type="entry name" value="Duffy-antigen binding domain"/>
    <property type="match status" value="4"/>
</dbReference>
<feature type="domain" description="PfEMP1 CIDRalpha1" evidence="5">
    <location>
        <begin position="504"/>
        <end position="561"/>
    </location>
</feature>
<feature type="domain" description="Duffy-antigen binding" evidence="3">
    <location>
        <begin position="123"/>
        <end position="304"/>
    </location>
</feature>
<dbReference type="Pfam" id="PF21807">
    <property type="entry name" value="PfEMP1_CIDRalpha1_dom"/>
    <property type="match status" value="1"/>
</dbReference>
<dbReference type="OrthoDB" id="379185at2759"/>
<gene>
    <name evidence="7" type="ORF">PFMALIP_06285</name>
</gene>
<accession>A0A024WGH0</accession>
<proteinExistence type="predicted"/>
<evidence type="ECO:0000256" key="1">
    <source>
        <dbReference type="SAM" id="MobiDB-lite"/>
    </source>
</evidence>
<feature type="region of interest" description="Disordered" evidence="1">
    <location>
        <begin position="757"/>
        <end position="776"/>
    </location>
</feature>
<evidence type="ECO:0000259" key="3">
    <source>
        <dbReference type="Pfam" id="PF05424"/>
    </source>
</evidence>
<feature type="non-terminal residue" evidence="7">
    <location>
        <position position="2048"/>
    </location>
</feature>
<dbReference type="GO" id="GO:0016020">
    <property type="term" value="C:membrane"/>
    <property type="evidence" value="ECO:0007669"/>
    <property type="project" value="InterPro"/>
</dbReference>
<dbReference type="EMBL" id="KI926000">
    <property type="protein sequence ID" value="ETW45656.1"/>
    <property type="molecule type" value="Genomic_DNA"/>
</dbReference>
<feature type="region of interest" description="Disordered" evidence="1">
    <location>
        <begin position="1221"/>
        <end position="1274"/>
    </location>
</feature>
<dbReference type="FunFam" id="1.20.58.830:FF:000005">
    <property type="entry name" value="Erythrocyte membrane protein 1, PfEMP1"/>
    <property type="match status" value="1"/>
</dbReference>
<evidence type="ECO:0000259" key="6">
    <source>
        <dbReference type="Pfam" id="PF22672"/>
    </source>
</evidence>
<feature type="domain" description="Duffy-binding-like" evidence="6">
    <location>
        <begin position="308"/>
        <end position="462"/>
    </location>
</feature>
<evidence type="ECO:0000259" key="5">
    <source>
        <dbReference type="Pfam" id="PF21807"/>
    </source>
</evidence>
<dbReference type="GO" id="GO:0046789">
    <property type="term" value="F:host cell surface receptor binding"/>
    <property type="evidence" value="ECO:0007669"/>
    <property type="project" value="InterPro"/>
</dbReference>
<dbReference type="Gene3D" id="1.20.58.830">
    <property type="match status" value="4"/>
</dbReference>
<evidence type="ECO:0000259" key="2">
    <source>
        <dbReference type="Pfam" id="PF03011"/>
    </source>
</evidence>
<feature type="domain" description="Plasmodium falciparum erythrocyte membrane protein-1 N-terminal segment" evidence="4">
    <location>
        <begin position="22"/>
        <end position="57"/>
    </location>
</feature>
<evidence type="ECO:0008006" key="9">
    <source>
        <dbReference type="Google" id="ProtNLM"/>
    </source>
</evidence>
<protein>
    <recommendedName>
        <fullName evidence="9">Erythrocyte membrane protein 1</fullName>
    </recommendedName>
</protein>
<dbReference type="InterPro" id="IPR054595">
    <property type="entry name" value="DBL_C"/>
</dbReference>
<organism evidence="7 8">
    <name type="scientific">Plasmodium falciparum MaliPS096_E11</name>
    <dbReference type="NCBI Taxonomy" id="1036727"/>
    <lineage>
        <taxon>Eukaryota</taxon>
        <taxon>Sar</taxon>
        <taxon>Alveolata</taxon>
        <taxon>Apicomplexa</taxon>
        <taxon>Aconoidasida</taxon>
        <taxon>Haemosporida</taxon>
        <taxon>Plasmodiidae</taxon>
        <taxon>Plasmodium</taxon>
        <taxon>Plasmodium (Laverania)</taxon>
    </lineage>
</organism>
<dbReference type="Pfam" id="PF03011">
    <property type="entry name" value="PFEMP"/>
    <property type="match status" value="1"/>
</dbReference>
<feature type="compositionally biased region" description="Basic and acidic residues" evidence="1">
    <location>
        <begin position="1242"/>
        <end position="1257"/>
    </location>
</feature>
<dbReference type="InterPro" id="IPR008602">
    <property type="entry name" value="Duffy-antigen-binding"/>
</dbReference>
<feature type="domain" description="Duffy-binding-like" evidence="6">
    <location>
        <begin position="1946"/>
        <end position="2047"/>
    </location>
</feature>
<feature type="region of interest" description="Disordered" evidence="1">
    <location>
        <begin position="1"/>
        <end position="22"/>
    </location>
</feature>
<dbReference type="Pfam" id="PF22672">
    <property type="entry name" value="DBL_C"/>
    <property type="match status" value="3"/>
</dbReference>
<dbReference type="FunFam" id="1.20.58.1930:FF:000002">
    <property type="entry name" value="Erythrocyte membrane protein 1, PfEMP1"/>
    <property type="match status" value="1"/>
</dbReference>
<dbReference type="FunFam" id="1.20.1310.20:FF:000017">
    <property type="entry name" value="Erythrocyte membrane protein 1, PfEMP1"/>
    <property type="match status" value="1"/>
</dbReference>
<evidence type="ECO:0000259" key="4">
    <source>
        <dbReference type="Pfam" id="PF15447"/>
    </source>
</evidence>